<keyword evidence="4" id="KW-1185">Reference proteome</keyword>
<feature type="compositionally biased region" description="Polar residues" evidence="1">
    <location>
        <begin position="1"/>
        <end position="13"/>
    </location>
</feature>
<keyword evidence="3" id="KW-0808">Transferase</keyword>
<reference evidence="4" key="1">
    <citation type="journal article" date="2014" name="Genome Announc.">
        <title>Genome sequence and annotation of Acremonium chrysogenum, producer of the beta-lactam antibiotic cephalosporin C.</title>
        <authorList>
            <person name="Terfehr D."/>
            <person name="Dahlmann T.A."/>
            <person name="Specht T."/>
            <person name="Zadra I."/>
            <person name="Kuernsteiner H."/>
            <person name="Kueck U."/>
        </authorList>
    </citation>
    <scope>NUCLEOTIDE SEQUENCE [LARGE SCALE GENOMIC DNA]</scope>
    <source>
        <strain evidence="4">ATCC 11550 / CBS 779.69 / DSM 880 / IAM 14645 / JCM 23072 / IMI 49137</strain>
    </source>
</reference>
<feature type="compositionally biased region" description="Polar residues" evidence="1">
    <location>
        <begin position="95"/>
        <end position="105"/>
    </location>
</feature>
<dbReference type="InterPro" id="IPR000008">
    <property type="entry name" value="C2_dom"/>
</dbReference>
<sequence length="557" mass="59418">MSGVNQTARTTPTADEDGGDHIGYETPRSGVATPQPDLQDKRLPGIMSYFGQVRPEYSLAPVEASSSSESTVLPQPVQAAAVETPREAPLRRRSVSSADLQSQTPAEGVPFRRRSPTDLPASSITREISAHRSNTAPKRQSTSHPYPTPPASQPSSSGGSIERERQTADCPGLTGAASGAPAAMPRTSSCTDFTPGATEKSSQEVVRSSQPSAPQGASRSSPPSTSIPPPDSADQRPSQSSKRWYTLDGLRELTRGVIFKSGQSTPTRALSTAQPSQAEGKGSSLSVSSSNEGAERSGAQTPRGPSSTGAQAPTPKGKLTIKIAEARGLRKSRDPYVVVVFQRSELISGGPRLSEEDTESLSVKPAGMGGVPIQRQGSDSGRPPMSIPMRSRQSSNTSTTDHNNLRNRSARTSFTNPKWDAEAVFDVVESDMLVDISVYNHTATGEEFLGHVDFQATRETDEPVKGCTPLSPSVQANFQGFTFVDESALDDHMRDRLRMGGDDEEMDDARGDASDDDDDWDNLDDINPREGGGNRMSGVMKSSAHDEQMIGGTHFDM</sequence>
<feature type="compositionally biased region" description="Polar residues" evidence="1">
    <location>
        <begin position="120"/>
        <end position="142"/>
    </location>
</feature>
<feature type="domain" description="C2" evidence="2">
    <location>
        <begin position="300"/>
        <end position="470"/>
    </location>
</feature>
<comment type="caution">
    <text evidence="3">The sequence shown here is derived from an EMBL/GenBank/DDBJ whole genome shotgun (WGS) entry which is preliminary data.</text>
</comment>
<feature type="region of interest" description="Disordered" evidence="1">
    <location>
        <begin position="60"/>
        <end position="323"/>
    </location>
</feature>
<dbReference type="GO" id="GO:0016301">
    <property type="term" value="F:kinase activity"/>
    <property type="evidence" value="ECO:0007669"/>
    <property type="project" value="UniProtKB-KW"/>
</dbReference>
<feature type="compositionally biased region" description="Polar residues" evidence="1">
    <location>
        <begin position="391"/>
        <end position="411"/>
    </location>
</feature>
<feature type="region of interest" description="Disordered" evidence="1">
    <location>
        <begin position="1"/>
        <end position="44"/>
    </location>
</feature>
<keyword evidence="3" id="KW-0418">Kinase</keyword>
<feature type="region of interest" description="Disordered" evidence="1">
    <location>
        <begin position="347"/>
        <end position="411"/>
    </location>
</feature>
<name>A0A086STP2_HAPC1</name>
<dbReference type="SUPFAM" id="SSF49562">
    <property type="entry name" value="C2 domain (Calcium/lipid-binding domain, CaLB)"/>
    <property type="match status" value="1"/>
</dbReference>
<feature type="region of interest" description="Disordered" evidence="1">
    <location>
        <begin position="498"/>
        <end position="557"/>
    </location>
</feature>
<feature type="compositionally biased region" description="Acidic residues" evidence="1">
    <location>
        <begin position="514"/>
        <end position="524"/>
    </location>
</feature>
<dbReference type="EMBL" id="JPKY01000198">
    <property type="protein sequence ID" value="KFH40474.1"/>
    <property type="molecule type" value="Genomic_DNA"/>
</dbReference>
<gene>
    <name evidence="3" type="ORF">ACRE_088350</name>
</gene>
<feature type="compositionally biased region" description="Polar residues" evidence="1">
    <location>
        <begin position="261"/>
        <end position="277"/>
    </location>
</feature>
<proteinExistence type="predicted"/>
<dbReference type="PROSITE" id="PS50004">
    <property type="entry name" value="C2"/>
    <property type="match status" value="1"/>
</dbReference>
<dbReference type="Proteomes" id="UP000029964">
    <property type="component" value="Unassembled WGS sequence"/>
</dbReference>
<protein>
    <submittedName>
        <fullName evidence="3">Serine/threonine-protein kinase-like protein</fullName>
    </submittedName>
</protein>
<evidence type="ECO:0000259" key="2">
    <source>
        <dbReference type="PROSITE" id="PS50004"/>
    </source>
</evidence>
<dbReference type="AlphaFoldDB" id="A0A086STP2"/>
<feature type="compositionally biased region" description="Polar residues" evidence="1">
    <location>
        <begin position="199"/>
        <end position="217"/>
    </location>
</feature>
<accession>A0A086STP2</accession>
<dbReference type="InterPro" id="IPR035892">
    <property type="entry name" value="C2_domain_sf"/>
</dbReference>
<dbReference type="HOGENOM" id="CLU_489112_0_0_1"/>
<evidence type="ECO:0000256" key="1">
    <source>
        <dbReference type="SAM" id="MobiDB-lite"/>
    </source>
</evidence>
<feature type="compositionally biased region" description="Polar residues" evidence="1">
    <location>
        <begin position="64"/>
        <end position="73"/>
    </location>
</feature>
<evidence type="ECO:0000313" key="4">
    <source>
        <dbReference type="Proteomes" id="UP000029964"/>
    </source>
</evidence>
<dbReference type="Gene3D" id="2.60.40.150">
    <property type="entry name" value="C2 domain"/>
    <property type="match status" value="1"/>
</dbReference>
<feature type="compositionally biased region" description="Polar residues" evidence="1">
    <location>
        <begin position="298"/>
        <end position="311"/>
    </location>
</feature>
<dbReference type="STRING" id="857340.A0A086STP2"/>
<organism evidence="3 4">
    <name type="scientific">Hapsidospora chrysogenum (strain ATCC 11550 / CBS 779.69 / DSM 880 / IAM 14645 / JCM 23072 / IMI 49137)</name>
    <name type="common">Acremonium chrysogenum</name>
    <dbReference type="NCBI Taxonomy" id="857340"/>
    <lineage>
        <taxon>Eukaryota</taxon>
        <taxon>Fungi</taxon>
        <taxon>Dikarya</taxon>
        <taxon>Ascomycota</taxon>
        <taxon>Pezizomycotina</taxon>
        <taxon>Sordariomycetes</taxon>
        <taxon>Hypocreomycetidae</taxon>
        <taxon>Hypocreales</taxon>
        <taxon>Bionectriaceae</taxon>
        <taxon>Hapsidospora</taxon>
    </lineage>
</organism>
<dbReference type="OrthoDB" id="63267at2759"/>
<dbReference type="SMART" id="SM00239">
    <property type="entry name" value="C2"/>
    <property type="match status" value="1"/>
</dbReference>
<evidence type="ECO:0000313" key="3">
    <source>
        <dbReference type="EMBL" id="KFH40474.1"/>
    </source>
</evidence>
<dbReference type="Pfam" id="PF00168">
    <property type="entry name" value="C2"/>
    <property type="match status" value="1"/>
</dbReference>